<dbReference type="GeneID" id="80539382"/>
<evidence type="ECO:0000313" key="2">
    <source>
        <dbReference type="Proteomes" id="UP000829694"/>
    </source>
</evidence>
<accession>A0AAE7MLB3</accession>
<sequence length="142" mass="16266">MALTINVHNCSIPIIKVNFKNYMGLYEMLEYFKIADLTLSNHKFVLSECSTYSQLQSASDQKYDPDKMFITEAGMVLILEALNVTYSCYWSILCIINNVLDNLNNNKLNDNNKLIDSKILTILQNVQSDVNTIKRFVTVNPD</sequence>
<protein>
    <submittedName>
        <fullName evidence="1">Maph18</fullName>
    </submittedName>
</protein>
<dbReference type="KEGG" id="vg:80539382"/>
<dbReference type="Proteomes" id="UP000829694">
    <property type="component" value="Segment"/>
</dbReference>
<gene>
    <name evidence="1" type="primary">Maph18</name>
    <name evidence="1" type="ORF">H4Q86_018</name>
</gene>
<dbReference type="EMBL" id="MT844067">
    <property type="protein sequence ID" value="QOD39981.1"/>
    <property type="molecule type" value="Genomic_DNA"/>
</dbReference>
<reference evidence="1" key="1">
    <citation type="journal article" date="2020" name="Viruses">
        <title>Genome Analysis of a Novel Clade b Betabaculovirus Isolated from the Legume Pest Matsumuraeses phaseoli (Lepidoptera: Tortricidae).</title>
        <authorList>
            <person name="Shu R."/>
            <person name="Meng Q."/>
            <person name="Miao L."/>
            <person name="Liang H."/>
            <person name="Chen J."/>
            <person name="Xu Y."/>
            <person name="Cheng L."/>
            <person name="Jin W."/>
            <person name="Qin Q."/>
            <person name="Zhang H."/>
        </authorList>
    </citation>
    <scope>NUCLEOTIDE SEQUENCE</scope>
    <source>
        <strain evidence="1">IOZ01</strain>
    </source>
</reference>
<dbReference type="RefSeq" id="YP_010800736.1">
    <property type="nucleotide sequence ID" value="NC_076905.1"/>
</dbReference>
<organism evidence="1 2">
    <name type="scientific">Matsumuraeses phaseoli granulovirus</name>
    <dbReference type="NCBI Taxonomy" id="2760664"/>
    <lineage>
        <taxon>Viruses</taxon>
        <taxon>Viruses incertae sedis</taxon>
        <taxon>Naldaviricetes</taxon>
        <taxon>Lefavirales</taxon>
        <taxon>Baculoviridae</taxon>
        <taxon>Betabaculovirus</taxon>
        <taxon>Betabaculovirus maphaseoli</taxon>
    </lineage>
</organism>
<name>A0AAE7MLB3_9BBAC</name>
<proteinExistence type="predicted"/>
<evidence type="ECO:0000313" key="1">
    <source>
        <dbReference type="EMBL" id="QOD39981.1"/>
    </source>
</evidence>
<keyword evidence="2" id="KW-1185">Reference proteome</keyword>